<evidence type="ECO:0000256" key="2">
    <source>
        <dbReference type="ARBA" id="ARBA00004167"/>
    </source>
</evidence>
<dbReference type="Gene3D" id="6.10.250.780">
    <property type="match status" value="1"/>
</dbReference>
<feature type="region of interest" description="Disordered" evidence="14">
    <location>
        <begin position="680"/>
        <end position="884"/>
    </location>
</feature>
<keyword evidence="10 12" id="KW-0141">cGMP biosynthesis</keyword>
<dbReference type="GO" id="GO:0005524">
    <property type="term" value="F:ATP binding"/>
    <property type="evidence" value="ECO:0007669"/>
    <property type="project" value="InterPro"/>
</dbReference>
<evidence type="ECO:0000256" key="11">
    <source>
        <dbReference type="RuleBase" id="RU000405"/>
    </source>
</evidence>
<dbReference type="GO" id="GO:0035556">
    <property type="term" value="P:intracellular signal transduction"/>
    <property type="evidence" value="ECO:0007669"/>
    <property type="project" value="InterPro"/>
</dbReference>
<dbReference type="SMART" id="SM00044">
    <property type="entry name" value="CYCc"/>
    <property type="match status" value="1"/>
</dbReference>
<feature type="compositionally biased region" description="Low complexity" evidence="14">
    <location>
        <begin position="829"/>
        <end position="884"/>
    </location>
</feature>
<feature type="domain" description="Guanylate cyclase" evidence="16">
    <location>
        <begin position="369"/>
        <end position="498"/>
    </location>
</feature>
<feature type="compositionally biased region" description="Low complexity" evidence="14">
    <location>
        <begin position="989"/>
        <end position="1048"/>
    </location>
</feature>
<evidence type="ECO:0000256" key="1">
    <source>
        <dbReference type="ARBA" id="ARBA00001436"/>
    </source>
</evidence>
<feature type="compositionally biased region" description="Polar residues" evidence="14">
    <location>
        <begin position="619"/>
        <end position="631"/>
    </location>
</feature>
<organism evidence="17 18">
    <name type="scientific">Diaphorina citri</name>
    <name type="common">Asian citrus psyllid</name>
    <dbReference type="NCBI Taxonomy" id="121845"/>
    <lineage>
        <taxon>Eukaryota</taxon>
        <taxon>Metazoa</taxon>
        <taxon>Ecdysozoa</taxon>
        <taxon>Arthropoda</taxon>
        <taxon>Hexapoda</taxon>
        <taxon>Insecta</taxon>
        <taxon>Pterygota</taxon>
        <taxon>Neoptera</taxon>
        <taxon>Paraneoptera</taxon>
        <taxon>Hemiptera</taxon>
        <taxon>Sternorrhyncha</taxon>
        <taxon>Psylloidea</taxon>
        <taxon>Psyllidae</taxon>
        <taxon>Diaphorininae</taxon>
        <taxon>Diaphorina</taxon>
    </lineage>
</organism>
<keyword evidence="17" id="KW-1185">Reference proteome</keyword>
<dbReference type="GeneID" id="103508103"/>
<dbReference type="GO" id="GO:0005886">
    <property type="term" value="C:plasma membrane"/>
    <property type="evidence" value="ECO:0007669"/>
    <property type="project" value="TreeGrafter"/>
</dbReference>
<evidence type="ECO:0000259" key="15">
    <source>
        <dbReference type="PROSITE" id="PS50011"/>
    </source>
</evidence>
<dbReference type="InterPro" id="IPR011009">
    <property type="entry name" value="Kinase-like_dom_sf"/>
</dbReference>
<dbReference type="EC" id="4.6.1.2" evidence="3 12"/>
<reference evidence="18" key="1">
    <citation type="submission" date="2025-08" db="UniProtKB">
        <authorList>
            <consortium name="RefSeq"/>
        </authorList>
    </citation>
    <scope>IDENTIFICATION</scope>
</reference>
<comment type="similarity">
    <text evidence="11">Belongs to the adenylyl cyclase class-4/guanylyl cyclase family.</text>
</comment>
<dbReference type="FunFam" id="3.30.70.1230:FF:000039">
    <property type="entry name" value="Guanylate cyclase"/>
    <property type="match status" value="1"/>
</dbReference>
<dbReference type="Pfam" id="PF07714">
    <property type="entry name" value="PK_Tyr_Ser-Thr"/>
    <property type="match status" value="1"/>
</dbReference>
<dbReference type="PaxDb" id="121845-A0A3Q0IW48"/>
<dbReference type="Proteomes" id="UP000079169">
    <property type="component" value="Unplaced"/>
</dbReference>
<dbReference type="PROSITE" id="PS50011">
    <property type="entry name" value="PROTEIN_KINASE_DOM"/>
    <property type="match status" value="1"/>
</dbReference>
<feature type="domain" description="Protein kinase" evidence="15">
    <location>
        <begin position="28"/>
        <end position="294"/>
    </location>
</feature>
<keyword evidence="9 11" id="KW-0456">Lyase</keyword>
<evidence type="ECO:0000256" key="5">
    <source>
        <dbReference type="ARBA" id="ARBA00022741"/>
    </source>
</evidence>
<proteinExistence type="inferred from homology"/>
<feature type="compositionally biased region" description="Gly residues" evidence="14">
    <location>
        <begin position="961"/>
        <end position="971"/>
    </location>
</feature>
<dbReference type="InterPro" id="IPR001245">
    <property type="entry name" value="Ser-Thr/Tyr_kinase_cat_dom"/>
</dbReference>
<keyword evidence="6" id="KW-1133">Transmembrane helix</keyword>
<protein>
    <recommendedName>
        <fullName evidence="3 12">Guanylate cyclase</fullName>
        <ecNumber evidence="3 12">4.6.1.2</ecNumber>
    </recommendedName>
</protein>
<dbReference type="Gene3D" id="3.30.70.1230">
    <property type="entry name" value="Nucleotide cyclase"/>
    <property type="match status" value="1"/>
</dbReference>
<keyword evidence="7" id="KW-0472">Membrane</keyword>
<dbReference type="PROSITE" id="PS00452">
    <property type="entry name" value="GUANYLATE_CYCLASE_1"/>
    <property type="match status" value="1"/>
</dbReference>
<keyword evidence="13" id="KW-0175">Coiled coil</keyword>
<feature type="coiled-coil region" evidence="13">
    <location>
        <begin position="306"/>
        <end position="333"/>
    </location>
</feature>
<comment type="catalytic activity">
    <reaction evidence="1 12">
        <text>GTP = 3',5'-cyclic GMP + diphosphate</text>
        <dbReference type="Rhea" id="RHEA:13665"/>
        <dbReference type="ChEBI" id="CHEBI:33019"/>
        <dbReference type="ChEBI" id="CHEBI:37565"/>
        <dbReference type="ChEBI" id="CHEBI:57746"/>
        <dbReference type="EC" id="4.6.1.2"/>
    </reaction>
</comment>
<evidence type="ECO:0000256" key="9">
    <source>
        <dbReference type="ARBA" id="ARBA00023239"/>
    </source>
</evidence>
<dbReference type="GO" id="GO:0001653">
    <property type="term" value="F:peptide receptor activity"/>
    <property type="evidence" value="ECO:0007669"/>
    <property type="project" value="TreeGrafter"/>
</dbReference>
<feature type="compositionally biased region" description="Polar residues" evidence="14">
    <location>
        <begin position="752"/>
        <end position="764"/>
    </location>
</feature>
<dbReference type="Pfam" id="PF00211">
    <property type="entry name" value="Guanylate_cyc"/>
    <property type="match status" value="1"/>
</dbReference>
<feature type="compositionally biased region" description="Basic and acidic residues" evidence="14">
    <location>
        <begin position="765"/>
        <end position="795"/>
    </location>
</feature>
<keyword evidence="5" id="KW-0547">Nucleotide-binding</keyword>
<feature type="compositionally biased region" description="Basic and acidic residues" evidence="14">
    <location>
        <begin position="716"/>
        <end position="751"/>
    </location>
</feature>
<evidence type="ECO:0000256" key="3">
    <source>
        <dbReference type="ARBA" id="ARBA00012202"/>
    </source>
</evidence>
<dbReference type="InterPro" id="IPR029787">
    <property type="entry name" value="Nucleotide_cyclase"/>
</dbReference>
<dbReference type="PROSITE" id="PS50125">
    <property type="entry name" value="GUANYLATE_CYCLASE_2"/>
    <property type="match status" value="1"/>
</dbReference>
<dbReference type="InterPro" id="IPR001054">
    <property type="entry name" value="A/G_cyclase"/>
</dbReference>
<evidence type="ECO:0000256" key="4">
    <source>
        <dbReference type="ARBA" id="ARBA00022692"/>
    </source>
</evidence>
<dbReference type="GO" id="GO:0007168">
    <property type="term" value="P:receptor guanylyl cyclase signaling pathway"/>
    <property type="evidence" value="ECO:0007669"/>
    <property type="project" value="TreeGrafter"/>
</dbReference>
<name>A0A3Q0IW48_DIACI</name>
<evidence type="ECO:0000259" key="16">
    <source>
        <dbReference type="PROSITE" id="PS50125"/>
    </source>
</evidence>
<dbReference type="KEGG" id="dci:103508103"/>
<dbReference type="SUPFAM" id="SSF56112">
    <property type="entry name" value="Protein kinase-like (PK-like)"/>
    <property type="match status" value="1"/>
</dbReference>
<evidence type="ECO:0000256" key="6">
    <source>
        <dbReference type="ARBA" id="ARBA00022989"/>
    </source>
</evidence>
<dbReference type="PANTHER" id="PTHR11920">
    <property type="entry name" value="GUANYLYL CYCLASE"/>
    <property type="match status" value="1"/>
</dbReference>
<dbReference type="Gene3D" id="1.10.510.10">
    <property type="entry name" value="Transferase(Phosphotransferase) domain 1"/>
    <property type="match status" value="1"/>
</dbReference>
<evidence type="ECO:0000256" key="8">
    <source>
        <dbReference type="ARBA" id="ARBA00023180"/>
    </source>
</evidence>
<keyword evidence="8" id="KW-0325">Glycoprotein</keyword>
<feature type="compositionally biased region" description="Polar residues" evidence="14">
    <location>
        <begin position="680"/>
        <end position="692"/>
    </location>
</feature>
<dbReference type="SUPFAM" id="SSF55073">
    <property type="entry name" value="Nucleotide cyclase"/>
    <property type="match status" value="1"/>
</dbReference>
<feature type="compositionally biased region" description="Polar residues" evidence="14">
    <location>
        <begin position="576"/>
        <end position="610"/>
    </location>
</feature>
<dbReference type="FunFam" id="1.10.510.10:FF:000801">
    <property type="entry name" value="Guanylate cyclase"/>
    <property type="match status" value="1"/>
</dbReference>
<dbReference type="GO" id="GO:0004672">
    <property type="term" value="F:protein kinase activity"/>
    <property type="evidence" value="ECO:0007669"/>
    <property type="project" value="InterPro"/>
</dbReference>
<dbReference type="RefSeq" id="XP_026678600.1">
    <property type="nucleotide sequence ID" value="XM_026822799.1"/>
</dbReference>
<dbReference type="CDD" id="cd07302">
    <property type="entry name" value="CHD"/>
    <property type="match status" value="1"/>
</dbReference>
<dbReference type="PANTHER" id="PTHR11920:SF462">
    <property type="entry name" value="GUANYLATE CYCLASE"/>
    <property type="match status" value="1"/>
</dbReference>
<dbReference type="GO" id="GO:0004383">
    <property type="term" value="F:guanylate cyclase activity"/>
    <property type="evidence" value="ECO:0007669"/>
    <property type="project" value="UniProtKB-EC"/>
</dbReference>
<evidence type="ECO:0000256" key="10">
    <source>
        <dbReference type="ARBA" id="ARBA00023293"/>
    </source>
</evidence>
<evidence type="ECO:0000256" key="14">
    <source>
        <dbReference type="SAM" id="MobiDB-lite"/>
    </source>
</evidence>
<accession>A0A3Q0IW48</accession>
<dbReference type="InterPro" id="IPR018297">
    <property type="entry name" value="A/G_cyclase_CS"/>
</dbReference>
<dbReference type="STRING" id="121845.A0A3Q0IW48"/>
<evidence type="ECO:0000313" key="17">
    <source>
        <dbReference type="Proteomes" id="UP000079169"/>
    </source>
</evidence>
<dbReference type="InterPro" id="IPR000719">
    <property type="entry name" value="Prot_kinase_dom"/>
</dbReference>
<feature type="region of interest" description="Disordered" evidence="14">
    <location>
        <begin position="576"/>
        <end position="631"/>
    </location>
</feature>
<evidence type="ECO:0000256" key="13">
    <source>
        <dbReference type="SAM" id="Coils"/>
    </source>
</evidence>
<evidence type="ECO:0000256" key="12">
    <source>
        <dbReference type="RuleBase" id="RU003431"/>
    </source>
</evidence>
<keyword evidence="4" id="KW-0812">Transmembrane</keyword>
<evidence type="ECO:0000313" key="18">
    <source>
        <dbReference type="RefSeq" id="XP_026678600.1"/>
    </source>
</evidence>
<gene>
    <name evidence="18" type="primary">LOC103508103</name>
</gene>
<sequence length="1293" mass="141614">MGKLIAGLGGGTPAPLDVVLFPILIGSLQGVRSVGADSSQYDVNVVDRKARYNGDLVQMKPVPLHGNTIELKSKSVDHLLQLQGLRHENLNPFIGFLWDPTGPALVWEFCCRGSLEDVLVQDEIKLDWTFRLSLLTDLVRGMRYLHSVPHRLHGNLTSRNCVIDARWVLKITDYALNSFYDAQNIPPRQKTARELLWTAPELLRDEAHRLRGSQPGDVYSFGIIIQEVVVRGEPFCMLSLTPEDIIEKLKKPPPLIRPSVSKGAAPPEAINIMRQCWAEPPDMRPDFNEVNDLFKTLNQGRKVNFVDTMFQMLEKYSNNLEDLIRERTEQLDIEKKKTEQLLNRMLPSSVAEKLKLGMPVDPEDFREVTIYFSDIVGFTTISAYSTPFEVVDLLNDLYTCFDATINAYNVYKVETIGDAYMVVGGLPVRIPDHADQIATMALDLLHHSGRFKIRHLPYTPLRLRIGLHTGPCCAGVVGLTMPRYCLFGDTVNTASRLESTGAPWRIHLSADTKAKLDQVGDYQLEYRGETELKGKGKMPTYWLLGKKGFYKELPTPPPLGDSHGLDENLILYGRTGPSTTIDLSPTEARSNHSSRSLQTSPGPGRTSQEHAVQLHRSPRNNGKSQTQKTSQNKILSQILSLDSTMEDATRLSAHKKYKYMKQNTFDSCFYIDMRDGETDGNSYLNQSNSSVSDRLGGGPNDRAGLNERLGSGISDRIGERGAPNDRTGLNERLNENVDMSDRLGVNERVDQDNQTSNEDISTKLNDSDHVDKSKSPNRIDKNWHRKDSSPCKEDPGGLGRTNFLHDNYSTIEETSEEDRNVSVGNQSKSNNTPNVNVYNNNNSSDNNNSSRNINTTNANVNNHNSNNNNSGNTNNGMAATASSNSLSVNTTKRFNKCKSIDTSIDEIKYDLVGISFVNASATNSRSNSNISTICNVNNAVSGFSGGQSSATNGKRKFSIGTTGGTAVGGMEGNDLSKPGEEDRNVSVGNQSKSNNTTNVNVYNNNNSSDNNNSSSNINTTNANVNNHNSNNNNSGNTNNGMAATASSNSLSVNTTKRFNKCKSIDTSIDEIKYDLVGISFVNASATNSRSNSNISTICNVNNAVSGFSGGQSSATNGKRKFSIGTTGGTAVGGMEGNDLSKPYNLYRCLNSAGNKYLKRQYSIDKTNVSEGSNVESPQTILTVSFVNASATNSRSNSNISTICNVNNAVSGFSGGQTSATNGKRKFSIGTTGGTAVGGMEGNDLSKPYNLYRCLNSAGNKYLKRQYSIDKTNVSEGSNVESNTSVVKIQIHRE</sequence>
<dbReference type="GO" id="GO:0004016">
    <property type="term" value="F:adenylate cyclase activity"/>
    <property type="evidence" value="ECO:0007669"/>
    <property type="project" value="TreeGrafter"/>
</dbReference>
<evidence type="ECO:0000256" key="7">
    <source>
        <dbReference type="ARBA" id="ARBA00023136"/>
    </source>
</evidence>
<feature type="region of interest" description="Disordered" evidence="14">
    <location>
        <begin position="945"/>
        <end position="1048"/>
    </location>
</feature>
<comment type="subcellular location">
    <subcellularLocation>
        <location evidence="2">Membrane</location>
        <topology evidence="2">Single-pass membrane protein</topology>
    </subcellularLocation>
</comment>
<dbReference type="InterPro" id="IPR050401">
    <property type="entry name" value="Cyclic_nucleotide_synthase"/>
</dbReference>